<dbReference type="RefSeq" id="WP_237821720.1">
    <property type="nucleotide sequence ID" value="NZ_JAKLTQ010000009.1"/>
</dbReference>
<accession>A0ABS9L8X5</accession>
<gene>
    <name evidence="1" type="ORF">LVY72_13575</name>
</gene>
<protein>
    <submittedName>
        <fullName evidence="1">Ester cyclase</fullName>
    </submittedName>
</protein>
<dbReference type="EMBL" id="JAKLTQ010000009">
    <property type="protein sequence ID" value="MCG2622927.1"/>
    <property type="molecule type" value="Genomic_DNA"/>
</dbReference>
<dbReference type="SUPFAM" id="SSF54427">
    <property type="entry name" value="NTF2-like"/>
    <property type="match status" value="1"/>
</dbReference>
<dbReference type="Pfam" id="PF07366">
    <property type="entry name" value="SnoaL"/>
    <property type="match status" value="1"/>
</dbReference>
<name>A0ABS9L8X5_9MICC</name>
<dbReference type="Gene3D" id="3.10.450.50">
    <property type="match status" value="1"/>
</dbReference>
<dbReference type="PANTHER" id="PTHR38436:SF1">
    <property type="entry name" value="ESTER CYCLASE"/>
    <property type="match status" value="1"/>
</dbReference>
<evidence type="ECO:0000313" key="1">
    <source>
        <dbReference type="EMBL" id="MCG2622927.1"/>
    </source>
</evidence>
<comment type="caution">
    <text evidence="1">The sequence shown here is derived from an EMBL/GenBank/DDBJ whole genome shotgun (WGS) entry which is preliminary data.</text>
</comment>
<sequence>MESGTGLIQRFYRETLQGGDLSLIDERAAEDYTDHEDALPGQPAGREGIRFFVNVMRTAFPDITVKTLEPALVDGDLEAVHVVLTGTHQGELMGVAPTGRTVEFGGIDIIRTKDGKVTEHWGATDMLGLMKQIGAVEQ</sequence>
<evidence type="ECO:0000313" key="2">
    <source>
        <dbReference type="Proteomes" id="UP001165368"/>
    </source>
</evidence>
<reference evidence="1" key="1">
    <citation type="submission" date="2022-01" db="EMBL/GenBank/DDBJ databases">
        <authorList>
            <person name="Jo J.-H."/>
            <person name="Im W.-T."/>
        </authorList>
    </citation>
    <scope>NUCLEOTIDE SEQUENCE</scope>
    <source>
        <strain evidence="1">I2-34</strain>
    </source>
</reference>
<keyword evidence="2" id="KW-1185">Reference proteome</keyword>
<dbReference type="PANTHER" id="PTHR38436">
    <property type="entry name" value="POLYKETIDE CYCLASE SNOAL-LIKE DOMAIN"/>
    <property type="match status" value="1"/>
</dbReference>
<dbReference type="InterPro" id="IPR032710">
    <property type="entry name" value="NTF2-like_dom_sf"/>
</dbReference>
<proteinExistence type="predicted"/>
<dbReference type="InterPro" id="IPR009959">
    <property type="entry name" value="Cyclase_SnoaL-like"/>
</dbReference>
<dbReference type="Proteomes" id="UP001165368">
    <property type="component" value="Unassembled WGS sequence"/>
</dbReference>
<organism evidence="1 2">
    <name type="scientific">Arthrobacter hankyongi</name>
    <dbReference type="NCBI Taxonomy" id="2904801"/>
    <lineage>
        <taxon>Bacteria</taxon>
        <taxon>Bacillati</taxon>
        <taxon>Actinomycetota</taxon>
        <taxon>Actinomycetes</taxon>
        <taxon>Micrococcales</taxon>
        <taxon>Micrococcaceae</taxon>
        <taxon>Arthrobacter</taxon>
    </lineage>
</organism>